<protein>
    <recommendedName>
        <fullName evidence="3">Carbon monoxide dehydrogenase G protein</fullName>
    </recommendedName>
</protein>
<dbReference type="OrthoDB" id="194810at2157"/>
<gene>
    <name evidence="1" type="ORF">MBEHAL_0972</name>
</gene>
<dbReference type="PANTHER" id="PTHR38588:SF1">
    <property type="entry name" value="BLL0334 PROTEIN"/>
    <property type="match status" value="1"/>
</dbReference>
<dbReference type="RefSeq" id="WP_021779962.1">
    <property type="nucleotide sequence ID" value="NZ_BATA01000017.1"/>
</dbReference>
<reference evidence="1 2" key="1">
    <citation type="submission" date="2013-09" db="EMBL/GenBank/DDBJ databases">
        <title>Whole genome sequencing of Halarchaeum acidiphilum strain MH1-52-1.</title>
        <authorList>
            <person name="Shimane Y."/>
            <person name="Minegishi H."/>
            <person name="Nishi S."/>
            <person name="Echigo A."/>
            <person name="Shuto A."/>
            <person name="Konishi M."/>
            <person name="Ito T."/>
            <person name="Ohkuma M."/>
            <person name="Ohta Y."/>
            <person name="Nagano Y."/>
            <person name="Tsubouchi T."/>
            <person name="Mori K."/>
            <person name="Usui K."/>
            <person name="Kamekura M."/>
            <person name="Usami R."/>
            <person name="Takaki Y."/>
            <person name="Hatada Y."/>
        </authorList>
    </citation>
    <scope>NUCLEOTIDE SEQUENCE [LARGE SCALE GENOMIC DNA]</scope>
    <source>
        <strain evidence="1 2">JCM 16109</strain>
    </source>
</reference>
<dbReference type="AlphaFoldDB" id="U2YTY7"/>
<evidence type="ECO:0000313" key="1">
    <source>
        <dbReference type="EMBL" id="GAD52212.1"/>
    </source>
</evidence>
<dbReference type="SUPFAM" id="SSF55961">
    <property type="entry name" value="Bet v1-like"/>
    <property type="match status" value="1"/>
</dbReference>
<organism evidence="1 2">
    <name type="scientific">Halarchaeum acidiphilum MH1-52-1</name>
    <dbReference type="NCBI Taxonomy" id="1261545"/>
    <lineage>
        <taxon>Archaea</taxon>
        <taxon>Methanobacteriati</taxon>
        <taxon>Methanobacteriota</taxon>
        <taxon>Stenosarchaea group</taxon>
        <taxon>Halobacteria</taxon>
        <taxon>Halobacteriales</taxon>
        <taxon>Halobacteriaceae</taxon>
    </lineage>
</organism>
<accession>U2YTY7</accession>
<keyword evidence="2" id="KW-1185">Reference proteome</keyword>
<evidence type="ECO:0000313" key="2">
    <source>
        <dbReference type="Proteomes" id="UP000016986"/>
    </source>
</evidence>
<dbReference type="Proteomes" id="UP000016986">
    <property type="component" value="Unassembled WGS sequence"/>
</dbReference>
<dbReference type="Pfam" id="PF06240">
    <property type="entry name" value="COXG"/>
    <property type="match status" value="1"/>
</dbReference>
<dbReference type="InterPro" id="IPR010419">
    <property type="entry name" value="CO_DH_gsu"/>
</dbReference>
<comment type="caution">
    <text evidence="1">The sequence shown here is derived from an EMBL/GenBank/DDBJ whole genome shotgun (WGS) entry which is preliminary data.</text>
</comment>
<dbReference type="Gene3D" id="3.30.530.20">
    <property type="match status" value="1"/>
</dbReference>
<sequence length="194" mass="20485">MSESLSTAVTVEHEFAATPKAVWVTLSDPVTTRDELPECTGLEPADGRDLPVGSLARLLAADEATRDARTVSLGEEYDATVGASVRNVGVEIDVGVTVTERDYPDMAIEGDIGGDDAEASMEATLTVDERDDEGCRVTWRAAADVGGPLATYGRRPVESAVARVANDFFAAVDARLAACDGPESERAVTDPDWP</sequence>
<dbReference type="eggNOG" id="arCOG01927">
    <property type="taxonomic scope" value="Archaea"/>
</dbReference>
<dbReference type="EMBL" id="BATA01000017">
    <property type="protein sequence ID" value="GAD52212.1"/>
    <property type="molecule type" value="Genomic_DNA"/>
</dbReference>
<dbReference type="InterPro" id="IPR023393">
    <property type="entry name" value="START-like_dom_sf"/>
</dbReference>
<dbReference type="PANTHER" id="PTHR38588">
    <property type="entry name" value="BLL0334 PROTEIN"/>
    <property type="match status" value="1"/>
</dbReference>
<proteinExistence type="predicted"/>
<name>U2YTY7_9EURY</name>
<evidence type="ECO:0008006" key="3">
    <source>
        <dbReference type="Google" id="ProtNLM"/>
    </source>
</evidence>